<dbReference type="InterPro" id="IPR036034">
    <property type="entry name" value="PDZ_sf"/>
</dbReference>
<evidence type="ECO:0000313" key="6">
    <source>
        <dbReference type="EMBL" id="SVA98124.1"/>
    </source>
</evidence>
<evidence type="ECO:0000256" key="2">
    <source>
        <dbReference type="ARBA" id="ARBA00022670"/>
    </source>
</evidence>
<dbReference type="InterPro" id="IPR005151">
    <property type="entry name" value="Tail-specific_protease"/>
</dbReference>
<accession>A0A382A9R5</accession>
<evidence type="ECO:0000256" key="3">
    <source>
        <dbReference type="ARBA" id="ARBA00022801"/>
    </source>
</evidence>
<dbReference type="SMART" id="SM00245">
    <property type="entry name" value="TSPc"/>
    <property type="match status" value="1"/>
</dbReference>
<dbReference type="InterPro" id="IPR029045">
    <property type="entry name" value="ClpP/crotonase-like_dom_sf"/>
</dbReference>
<dbReference type="Pfam" id="PF03572">
    <property type="entry name" value="Peptidase_S41"/>
    <property type="match status" value="1"/>
</dbReference>
<keyword evidence="3" id="KW-0378">Hydrolase</keyword>
<dbReference type="PROSITE" id="PS50106">
    <property type="entry name" value="PDZ"/>
    <property type="match status" value="1"/>
</dbReference>
<dbReference type="Gene3D" id="3.90.226.10">
    <property type="entry name" value="2-enoyl-CoA Hydratase, Chain A, domain 1"/>
    <property type="match status" value="1"/>
</dbReference>
<feature type="domain" description="PDZ" evidence="5">
    <location>
        <begin position="77"/>
        <end position="142"/>
    </location>
</feature>
<dbReference type="SUPFAM" id="SSF50156">
    <property type="entry name" value="PDZ domain-like"/>
    <property type="match status" value="1"/>
</dbReference>
<keyword evidence="2" id="KW-0645">Protease</keyword>
<dbReference type="EMBL" id="UINC01024461">
    <property type="protein sequence ID" value="SVA98124.1"/>
    <property type="molecule type" value="Genomic_DNA"/>
</dbReference>
<keyword evidence="4" id="KW-0720">Serine protease</keyword>
<dbReference type="GO" id="GO:0004175">
    <property type="term" value="F:endopeptidase activity"/>
    <property type="evidence" value="ECO:0007669"/>
    <property type="project" value="TreeGrafter"/>
</dbReference>
<proteinExistence type="inferred from homology"/>
<dbReference type="GO" id="GO:0006508">
    <property type="term" value="P:proteolysis"/>
    <property type="evidence" value="ECO:0007669"/>
    <property type="project" value="UniProtKB-KW"/>
</dbReference>
<dbReference type="CDD" id="cd06782">
    <property type="entry name" value="cpPDZ_CPP-like"/>
    <property type="match status" value="1"/>
</dbReference>
<dbReference type="NCBIfam" id="TIGR00225">
    <property type="entry name" value="prc"/>
    <property type="match status" value="1"/>
</dbReference>
<dbReference type="FunFam" id="2.30.42.10:FF:000063">
    <property type="entry name" value="Peptidase, S41 family"/>
    <property type="match status" value="1"/>
</dbReference>
<dbReference type="CDD" id="cd07560">
    <property type="entry name" value="Peptidase_S41_CPP"/>
    <property type="match status" value="1"/>
</dbReference>
<dbReference type="GO" id="GO:0030288">
    <property type="term" value="C:outer membrane-bounded periplasmic space"/>
    <property type="evidence" value="ECO:0007669"/>
    <property type="project" value="TreeGrafter"/>
</dbReference>
<sequence length="540" mass="60505">MPITIVIGIFSLALTQSSYYRKISKSQELINRVYNQIFSTYVHQIDPETFTKAAINGITEKLDPFTEFMVDDEQHNINVLSKGKYGGVGIQLSYRNNTMSVVAPMDGGPAKSAGIISGDIILKVDDIDVKEYSFNEAAAKIRGEKGSTVKLTIKRFGDDDPIDFSLIRSEIIVKTVTYSGMLSKDTGYIRLNRFNRNTPFEMQNSISTLLNNDATALIFDLRDNAGGLLTSAISMLDMMILKNTTLVSTKGRTKDSNRTFYSRRDPIIPKEVKIAILINQGSASASEIVAGSVQDLDRGIIIGQKSFGKGLVQTQYSFDDKRSIKITTARYYIPSGRFIQKRDYIDNKYIMNASDEDSIFTTIGGRTVYGNGGITPDSTIEPSTMKSLTSQYWRSGYFYSFSQENKHHYTSFESVLNDDSLLDKFKNYTASKESVDLPGEKELNIVIEKISELDSTDIRANDALNLLSDFYDREEDKRRESEQDEIRELILLEFAGLFNGTEGRLKQALKNDETVQVSLDVLSNSGTYQASLSSTENFEN</sequence>
<evidence type="ECO:0000256" key="1">
    <source>
        <dbReference type="ARBA" id="ARBA00009179"/>
    </source>
</evidence>
<name>A0A382A9R5_9ZZZZ</name>
<dbReference type="SUPFAM" id="SSF52096">
    <property type="entry name" value="ClpP/crotonase"/>
    <property type="match status" value="1"/>
</dbReference>
<dbReference type="InterPro" id="IPR004447">
    <property type="entry name" value="Peptidase_S41A"/>
</dbReference>
<gene>
    <name evidence="6" type="ORF">METZ01_LOCUS150978</name>
</gene>
<dbReference type="SMART" id="SM00228">
    <property type="entry name" value="PDZ"/>
    <property type="match status" value="1"/>
</dbReference>
<dbReference type="InterPro" id="IPR041489">
    <property type="entry name" value="PDZ_6"/>
</dbReference>
<dbReference type="GO" id="GO:0007165">
    <property type="term" value="P:signal transduction"/>
    <property type="evidence" value="ECO:0007669"/>
    <property type="project" value="TreeGrafter"/>
</dbReference>
<protein>
    <recommendedName>
        <fullName evidence="5">PDZ domain-containing protein</fullName>
    </recommendedName>
</protein>
<dbReference type="PANTHER" id="PTHR32060:SF30">
    <property type="entry name" value="CARBOXY-TERMINAL PROCESSING PROTEASE CTPA"/>
    <property type="match status" value="1"/>
</dbReference>
<dbReference type="Gene3D" id="2.30.42.10">
    <property type="match status" value="1"/>
</dbReference>
<dbReference type="GO" id="GO:0008236">
    <property type="term" value="F:serine-type peptidase activity"/>
    <property type="evidence" value="ECO:0007669"/>
    <property type="project" value="UniProtKB-KW"/>
</dbReference>
<evidence type="ECO:0000259" key="5">
    <source>
        <dbReference type="PROSITE" id="PS50106"/>
    </source>
</evidence>
<dbReference type="PANTHER" id="PTHR32060">
    <property type="entry name" value="TAIL-SPECIFIC PROTEASE"/>
    <property type="match status" value="1"/>
</dbReference>
<evidence type="ECO:0000256" key="4">
    <source>
        <dbReference type="ARBA" id="ARBA00022825"/>
    </source>
</evidence>
<organism evidence="6">
    <name type="scientific">marine metagenome</name>
    <dbReference type="NCBI Taxonomy" id="408172"/>
    <lineage>
        <taxon>unclassified sequences</taxon>
        <taxon>metagenomes</taxon>
        <taxon>ecological metagenomes</taxon>
    </lineage>
</organism>
<comment type="similarity">
    <text evidence="1">Belongs to the peptidase S41A family.</text>
</comment>
<dbReference type="AlphaFoldDB" id="A0A382A9R5"/>
<dbReference type="InterPro" id="IPR001478">
    <property type="entry name" value="PDZ"/>
</dbReference>
<dbReference type="Gene3D" id="3.30.750.44">
    <property type="match status" value="1"/>
</dbReference>
<dbReference type="Pfam" id="PF17820">
    <property type="entry name" value="PDZ_6"/>
    <property type="match status" value="1"/>
</dbReference>
<reference evidence="6" key="1">
    <citation type="submission" date="2018-05" db="EMBL/GenBank/DDBJ databases">
        <authorList>
            <person name="Lanie J.A."/>
            <person name="Ng W.-L."/>
            <person name="Kazmierczak K.M."/>
            <person name="Andrzejewski T.M."/>
            <person name="Davidsen T.M."/>
            <person name="Wayne K.J."/>
            <person name="Tettelin H."/>
            <person name="Glass J.I."/>
            <person name="Rusch D."/>
            <person name="Podicherti R."/>
            <person name="Tsui H.-C.T."/>
            <person name="Winkler M.E."/>
        </authorList>
    </citation>
    <scope>NUCLEOTIDE SEQUENCE</scope>
</reference>